<proteinExistence type="predicted"/>
<protein>
    <submittedName>
        <fullName evidence="2">Uncharacterized protein</fullName>
    </submittedName>
</protein>
<dbReference type="OrthoDB" id="5876058at2759"/>
<gene>
    <name evidence="2" type="primary">Acey_s0023.g688</name>
    <name evidence="2" type="synonym">Acey-Y57G11C.32</name>
    <name evidence="2" type="ORF">Y032_0023g688</name>
</gene>
<keyword evidence="3" id="KW-1185">Reference proteome</keyword>
<evidence type="ECO:0000313" key="2">
    <source>
        <dbReference type="EMBL" id="EYC19736.1"/>
    </source>
</evidence>
<reference evidence="3" key="1">
    <citation type="journal article" date="2015" name="Nat. Genet.">
        <title>The genome and transcriptome of the zoonotic hookworm Ancylostoma ceylanicum identify infection-specific gene families.</title>
        <authorList>
            <person name="Schwarz E.M."/>
            <person name="Hu Y."/>
            <person name="Antoshechkin I."/>
            <person name="Miller M.M."/>
            <person name="Sternberg P.W."/>
            <person name="Aroian R.V."/>
        </authorList>
    </citation>
    <scope>NUCLEOTIDE SEQUENCE</scope>
    <source>
        <strain evidence="3">HY135</strain>
    </source>
</reference>
<dbReference type="Proteomes" id="UP000024635">
    <property type="component" value="Unassembled WGS sequence"/>
</dbReference>
<sequence length="792" mass="89227">MSAELLSPAALRMAVLSPGPESKASVMRLARQLAAFYLGYPLFVPKNGTSYPSLFLWSQMEKNECPLGCLPLNRDELGRELPPEYVPRTPAVLFAHCGSVLEAILFSDHFSDIRSSLMMRILADQLFNLNLTTVFLEDLRTKQLQKQVDLIAADASASAASSEAGQRYVQSMLELEIFYETDDLRKMQLFILSQLEVLFAQLPLRVHDTSVLPRPPLYCYQSSGGNSLECRIHSTMHCYLQILFISLQKANRMNIEINRVHDLISGDATTVPCSLLAQALLLVLRTTYRDRFSLAAVQNLHLSCSSPSLQFSKFVPSSNDDDLPHLAAKYNALIAAADSNEGRSQLKSWLEMATTQDFEHVERFLEFVSENFPEKNDLPPLTCLTRPLWREAMSTKQKQQLKRTDWLSGIIVPAHKVSRLTYDKMAFVATEWTSPLALDTSLIPLLLRLLPSDFCSPSSAIADRSCVSARSPLPRSSTEQAERIFSPRVDVISMYAERGRKVIGKDSNGRAKSANELKIRALREQFKKNVSIQRNLQEDIDGERSFLESLPSSRFTDGTEITRPKFSSMFLKAEKPNKSNMSEYSNKGFTKDLQAISKKLDEIQSKLGQPAATIDNSSVSDSQQTEDPQEDGYYQSDRSNEELEPEPLNYEKTAPGQNPLPKMERLDFSLLSPTADVGKRKVVEKSFEKTPSRGTLAQPEWMRLIPLGETNSGRLPLLQHNFSAQKESKTERSTQTGIFRGELVERGCQTKEEERIPPDSGFLDTIDRSPLKKIEMIEPMSRQKIQELLSQM</sequence>
<evidence type="ECO:0000313" key="3">
    <source>
        <dbReference type="Proteomes" id="UP000024635"/>
    </source>
</evidence>
<feature type="compositionally biased region" description="Polar residues" evidence="1">
    <location>
        <begin position="614"/>
        <end position="626"/>
    </location>
</feature>
<dbReference type="STRING" id="53326.A0A016UXJ3"/>
<feature type="region of interest" description="Disordered" evidence="1">
    <location>
        <begin position="608"/>
        <end position="662"/>
    </location>
</feature>
<dbReference type="EMBL" id="JARK01001359">
    <property type="protein sequence ID" value="EYC19736.1"/>
    <property type="molecule type" value="Genomic_DNA"/>
</dbReference>
<accession>A0A016UXJ3</accession>
<comment type="caution">
    <text evidence="2">The sequence shown here is derived from an EMBL/GenBank/DDBJ whole genome shotgun (WGS) entry which is preliminary data.</text>
</comment>
<dbReference type="AlphaFoldDB" id="A0A016UXJ3"/>
<organism evidence="2 3">
    <name type="scientific">Ancylostoma ceylanicum</name>
    <dbReference type="NCBI Taxonomy" id="53326"/>
    <lineage>
        <taxon>Eukaryota</taxon>
        <taxon>Metazoa</taxon>
        <taxon>Ecdysozoa</taxon>
        <taxon>Nematoda</taxon>
        <taxon>Chromadorea</taxon>
        <taxon>Rhabditida</taxon>
        <taxon>Rhabditina</taxon>
        <taxon>Rhabditomorpha</taxon>
        <taxon>Strongyloidea</taxon>
        <taxon>Ancylostomatidae</taxon>
        <taxon>Ancylostomatinae</taxon>
        <taxon>Ancylostoma</taxon>
    </lineage>
</organism>
<evidence type="ECO:0000256" key="1">
    <source>
        <dbReference type="SAM" id="MobiDB-lite"/>
    </source>
</evidence>
<name>A0A016UXJ3_9BILA</name>